<dbReference type="GO" id="GO:0008199">
    <property type="term" value="F:ferric iron binding"/>
    <property type="evidence" value="ECO:0007669"/>
    <property type="project" value="InterPro"/>
</dbReference>
<keyword evidence="3" id="KW-1185">Reference proteome</keyword>
<evidence type="ECO:0000313" key="3">
    <source>
        <dbReference type="Proteomes" id="UP000197032"/>
    </source>
</evidence>
<dbReference type="Pfam" id="PF00210">
    <property type="entry name" value="Ferritin"/>
    <property type="match status" value="1"/>
</dbReference>
<dbReference type="SUPFAM" id="SSF47240">
    <property type="entry name" value="Ferritin-like"/>
    <property type="match status" value="1"/>
</dbReference>
<reference evidence="3" key="1">
    <citation type="journal article" date="2017" name="Appl. Environ. Microbiol.">
        <title>Genomic analysis of Calderihabitans maritimus KKC1, a thermophilic hydrogenogenic carboxydotrophic bacterium isolated from marine sediment.</title>
        <authorList>
            <person name="Omae K."/>
            <person name="Yoneda Y."/>
            <person name="Fukuyama Y."/>
            <person name="Yoshida T."/>
            <person name="Sako Y."/>
        </authorList>
    </citation>
    <scope>NUCLEOTIDE SEQUENCE [LARGE SCALE GENOMIC DNA]</scope>
    <source>
        <strain evidence="3">KKC1</strain>
    </source>
</reference>
<name>A0A1Z5HNU5_9FIRM</name>
<dbReference type="RefSeq" id="WP_088552542.1">
    <property type="nucleotide sequence ID" value="NZ_BDGJ01000002.1"/>
</dbReference>
<dbReference type="InterPro" id="IPR009078">
    <property type="entry name" value="Ferritin-like_SF"/>
</dbReference>
<organism evidence="2 3">
    <name type="scientific">Calderihabitans maritimus</name>
    <dbReference type="NCBI Taxonomy" id="1246530"/>
    <lineage>
        <taxon>Bacteria</taxon>
        <taxon>Bacillati</taxon>
        <taxon>Bacillota</taxon>
        <taxon>Clostridia</taxon>
        <taxon>Neomoorellales</taxon>
        <taxon>Calderihabitantaceae</taxon>
        <taxon>Calderihabitans</taxon>
    </lineage>
</organism>
<evidence type="ECO:0000313" key="2">
    <source>
        <dbReference type="EMBL" id="GAW90930.1"/>
    </source>
</evidence>
<dbReference type="EMBL" id="BDGJ01000002">
    <property type="protein sequence ID" value="GAW90930.1"/>
    <property type="molecule type" value="Genomic_DNA"/>
</dbReference>
<dbReference type="InterPro" id="IPR008331">
    <property type="entry name" value="Ferritin_DPS_dom"/>
</dbReference>
<dbReference type="CDD" id="cd00657">
    <property type="entry name" value="Ferritin_like"/>
    <property type="match status" value="1"/>
</dbReference>
<feature type="domain" description="Ferritin/DPS" evidence="1">
    <location>
        <begin position="30"/>
        <end position="145"/>
    </location>
</feature>
<dbReference type="InterPro" id="IPR012347">
    <property type="entry name" value="Ferritin-like"/>
</dbReference>
<evidence type="ECO:0000259" key="1">
    <source>
        <dbReference type="Pfam" id="PF00210"/>
    </source>
</evidence>
<dbReference type="AlphaFoldDB" id="A0A1Z5HNU5"/>
<protein>
    <recommendedName>
        <fullName evidence="1">Ferritin/DPS domain-containing protein</fullName>
    </recommendedName>
</protein>
<dbReference type="OrthoDB" id="1723264at2"/>
<accession>A0A1Z5HNU5</accession>
<dbReference type="Proteomes" id="UP000197032">
    <property type="component" value="Unassembled WGS sequence"/>
</dbReference>
<sequence>MDKNDLINKLNWFYSLELNQVGFYTSQSKDVNDIYIRKVLERVASVEQQHVNNIADFIKELGGKPTVVGDLLAPVSGRIAGKISGWAGIITMLKININLEQKAMADYKNLIVRVGDKDLFDLLWANLVDEDLHAAWFSNKVKELEALEVE</sequence>
<gene>
    <name evidence="2" type="ORF">KKC1_00920</name>
</gene>
<proteinExistence type="predicted"/>
<dbReference type="Gene3D" id="1.20.1260.10">
    <property type="match status" value="1"/>
</dbReference>
<comment type="caution">
    <text evidence="2">The sequence shown here is derived from an EMBL/GenBank/DDBJ whole genome shotgun (WGS) entry which is preliminary data.</text>
</comment>